<dbReference type="AlphaFoldDB" id="A0A1V0V000"/>
<organism evidence="1 2">
    <name type="scientific">Paenibacillus larvae subsp. pulvifaciens</name>
    <dbReference type="NCBI Taxonomy" id="1477"/>
    <lineage>
        <taxon>Bacteria</taxon>
        <taxon>Bacillati</taxon>
        <taxon>Bacillota</taxon>
        <taxon>Bacilli</taxon>
        <taxon>Bacillales</taxon>
        <taxon>Paenibacillaceae</taxon>
        <taxon>Paenibacillus</taxon>
    </lineage>
</organism>
<sequence>MVNQLIQTKIKSYFKSIADNYPDVSMNAEIISGMPVIKGSRIPISLIISCLSDGMNIDEICSEYNLKVDEVRNSLEFVIEVIDRPFFMRETKYYSEPILLQYFPQEEIMKIREEKRKINLENMKKTKK</sequence>
<gene>
    <name evidence="1" type="ORF">B7C51_24980</name>
</gene>
<reference evidence="1 2" key="1">
    <citation type="submission" date="2017-03" db="EMBL/GenBank/DDBJ databases">
        <title>Paenibacillus larvae genome sequencing.</title>
        <authorList>
            <person name="Dingman D.W."/>
        </authorList>
    </citation>
    <scope>NUCLEOTIDE SEQUENCE [LARGE SCALE GENOMIC DNA]</scope>
    <source>
        <strain evidence="1 2">SAG 10367</strain>
        <plasmid evidence="2">pplp3</plasmid>
    </source>
</reference>
<evidence type="ECO:0008006" key="3">
    <source>
        <dbReference type="Google" id="ProtNLM"/>
    </source>
</evidence>
<name>A0A1V0V000_9BACL</name>
<dbReference type="Proteomes" id="UP000192727">
    <property type="component" value="Plasmid pPLP3"/>
</dbReference>
<dbReference type="InterPro" id="IPR009057">
    <property type="entry name" value="Homeodomain-like_sf"/>
</dbReference>
<dbReference type="EMBL" id="CP020558">
    <property type="protein sequence ID" value="ARF70729.1"/>
    <property type="molecule type" value="Genomic_DNA"/>
</dbReference>
<accession>A0A1V0V000</accession>
<proteinExistence type="predicted"/>
<dbReference type="InterPro" id="IPR007367">
    <property type="entry name" value="DUF433"/>
</dbReference>
<dbReference type="InterPro" id="IPR036388">
    <property type="entry name" value="WH-like_DNA-bd_sf"/>
</dbReference>
<dbReference type="Gene3D" id="1.10.10.10">
    <property type="entry name" value="Winged helix-like DNA-binding domain superfamily/Winged helix DNA-binding domain"/>
    <property type="match status" value="1"/>
</dbReference>
<geneLocation type="plasmid" evidence="2">
    <name>pplp3</name>
</geneLocation>
<dbReference type="SUPFAM" id="SSF46689">
    <property type="entry name" value="Homeodomain-like"/>
    <property type="match status" value="1"/>
</dbReference>
<keyword evidence="1" id="KW-0614">Plasmid</keyword>
<protein>
    <recommendedName>
        <fullName evidence="3">DUF433 domain-containing protein</fullName>
    </recommendedName>
</protein>
<dbReference type="Pfam" id="PF04255">
    <property type="entry name" value="DUF433"/>
    <property type="match status" value="1"/>
</dbReference>
<evidence type="ECO:0000313" key="1">
    <source>
        <dbReference type="EMBL" id="ARF70729.1"/>
    </source>
</evidence>
<evidence type="ECO:0000313" key="2">
    <source>
        <dbReference type="Proteomes" id="UP000192727"/>
    </source>
</evidence>
<dbReference type="RefSeq" id="WP_083041710.1">
    <property type="nucleotide sequence ID" value="NZ_CP020558.1"/>
</dbReference>